<dbReference type="Proteomes" id="UP000559117">
    <property type="component" value="Unassembled WGS sequence"/>
</dbReference>
<proteinExistence type="predicted"/>
<protein>
    <submittedName>
        <fullName evidence="1">Uncharacterized protein</fullName>
    </submittedName>
</protein>
<accession>A0A840UL84</accession>
<keyword evidence="2" id="KW-1185">Reference proteome</keyword>
<dbReference type="EMBL" id="JACHFH010000001">
    <property type="protein sequence ID" value="MBB5335002.1"/>
    <property type="molecule type" value="Genomic_DNA"/>
</dbReference>
<reference evidence="1 2" key="1">
    <citation type="submission" date="2020-08" db="EMBL/GenBank/DDBJ databases">
        <title>Genomic Encyclopedia of Type Strains, Phase IV (KMG-IV): sequencing the most valuable type-strain genomes for metagenomic binning, comparative biology and taxonomic classification.</title>
        <authorList>
            <person name="Goeker M."/>
        </authorList>
    </citation>
    <scope>NUCLEOTIDE SEQUENCE [LARGE SCALE GENOMIC DNA]</scope>
    <source>
        <strain evidence="1 2">DSM 24661</strain>
    </source>
</reference>
<organism evidence="1 2">
    <name type="scientific">Pectinatus brassicae</name>
    <dbReference type="NCBI Taxonomy" id="862415"/>
    <lineage>
        <taxon>Bacteria</taxon>
        <taxon>Bacillati</taxon>
        <taxon>Bacillota</taxon>
        <taxon>Negativicutes</taxon>
        <taxon>Selenomonadales</taxon>
        <taxon>Selenomonadaceae</taxon>
        <taxon>Pectinatus</taxon>
    </lineage>
</organism>
<comment type="caution">
    <text evidence="1">The sequence shown here is derived from an EMBL/GenBank/DDBJ whole genome shotgun (WGS) entry which is preliminary data.</text>
</comment>
<dbReference type="AlphaFoldDB" id="A0A840UL84"/>
<evidence type="ECO:0000313" key="2">
    <source>
        <dbReference type="Proteomes" id="UP000559117"/>
    </source>
</evidence>
<evidence type="ECO:0000313" key="1">
    <source>
        <dbReference type="EMBL" id="MBB5335002.1"/>
    </source>
</evidence>
<dbReference type="RefSeq" id="WP_183858827.1">
    <property type="nucleotide sequence ID" value="NZ_JACHFH010000001.1"/>
</dbReference>
<sequence length="196" mass="22159">MLKKIIPAYFILIFMLFYTMNICTAANPASQKPVKIVILPIINPSAEYPDVNVYIDKQLHRAVHIPLNGVLEKTALIDTNAINTALQALNINADDLDNKNSLQSLAQSLNSDLIISIKILRMHQYINYAPVNIVEPVIHSSVCLQLSVYDSRTNLYKSYNKAAFFDDSYSPQGTVQSLTRDILYNLLRKAQIKQYL</sequence>
<gene>
    <name evidence="1" type="ORF">HNR32_000102</name>
</gene>
<name>A0A840UL84_9FIRM</name>